<evidence type="ECO:0000256" key="1">
    <source>
        <dbReference type="ARBA" id="ARBA00001946"/>
    </source>
</evidence>
<dbReference type="InterPro" id="IPR036649">
    <property type="entry name" value="Pyrophosphatase_sf"/>
</dbReference>
<dbReference type="GO" id="GO:0005737">
    <property type="term" value="C:cytoplasm"/>
    <property type="evidence" value="ECO:0007669"/>
    <property type="project" value="InterPro"/>
</dbReference>
<proteinExistence type="inferred from homology"/>
<sequence>MSRYDINWNYGLLPQTWEDPSFANSEVGGAFGDNDPGKDWQHPQGQATSSFTMIDEGELDWKIVAISLNDPRASLLNDVDDVEKHFPHKKLVKIMASEVLAWHRCLTVWNINAVFPH</sequence>
<dbReference type="InterPro" id="IPR008162">
    <property type="entry name" value="Pyrophosphatase"/>
</dbReference>
<comment type="catalytic activity">
    <reaction evidence="7">
        <text>diphosphate + H2O = 2 phosphate + H(+)</text>
        <dbReference type="Rhea" id="RHEA:24576"/>
        <dbReference type="ChEBI" id="CHEBI:15377"/>
        <dbReference type="ChEBI" id="CHEBI:15378"/>
        <dbReference type="ChEBI" id="CHEBI:33019"/>
        <dbReference type="ChEBI" id="CHEBI:43474"/>
        <dbReference type="EC" id="3.6.1.1"/>
    </reaction>
</comment>
<evidence type="ECO:0000256" key="3">
    <source>
        <dbReference type="ARBA" id="ARBA00012146"/>
    </source>
</evidence>
<evidence type="ECO:0000256" key="5">
    <source>
        <dbReference type="ARBA" id="ARBA00022801"/>
    </source>
</evidence>
<dbReference type="EMBL" id="QGNW01001091">
    <property type="protein sequence ID" value="RVW56216.1"/>
    <property type="molecule type" value="Genomic_DNA"/>
</dbReference>
<dbReference type="Pfam" id="PF00719">
    <property type="entry name" value="Pyrophosphatase"/>
    <property type="match status" value="1"/>
</dbReference>
<comment type="caution">
    <text evidence="9">The sequence shown here is derived from an EMBL/GenBank/DDBJ whole genome shotgun (WGS) entry which is preliminary data.</text>
</comment>
<keyword evidence="6" id="KW-0460">Magnesium</keyword>
<dbReference type="EC" id="3.6.1.1" evidence="3"/>
<keyword evidence="5" id="KW-0378">Hydrolase</keyword>
<dbReference type="Proteomes" id="UP000288805">
    <property type="component" value="Unassembled WGS sequence"/>
</dbReference>
<dbReference type="GO" id="GO:0004427">
    <property type="term" value="F:inorganic diphosphate phosphatase activity"/>
    <property type="evidence" value="ECO:0007669"/>
    <property type="project" value="UniProtKB-EC"/>
</dbReference>
<feature type="region of interest" description="Disordered" evidence="8">
    <location>
        <begin position="21"/>
        <end position="46"/>
    </location>
</feature>
<evidence type="ECO:0000256" key="8">
    <source>
        <dbReference type="SAM" id="MobiDB-lite"/>
    </source>
</evidence>
<evidence type="ECO:0000313" key="10">
    <source>
        <dbReference type="Proteomes" id="UP000288805"/>
    </source>
</evidence>
<gene>
    <name evidence="9" type="primary">PPA6_0</name>
    <name evidence="9" type="ORF">CK203_092262</name>
</gene>
<comment type="similarity">
    <text evidence="2">Belongs to the PPase family.</text>
</comment>
<evidence type="ECO:0000256" key="4">
    <source>
        <dbReference type="ARBA" id="ARBA00022723"/>
    </source>
</evidence>
<evidence type="ECO:0000256" key="2">
    <source>
        <dbReference type="ARBA" id="ARBA00006220"/>
    </source>
</evidence>
<dbReference type="SUPFAM" id="SSF50324">
    <property type="entry name" value="Inorganic pyrophosphatase"/>
    <property type="match status" value="1"/>
</dbReference>
<dbReference type="Gene3D" id="3.90.80.10">
    <property type="entry name" value="Inorganic pyrophosphatase"/>
    <property type="match status" value="2"/>
</dbReference>
<accession>A0A438F8D8</accession>
<dbReference type="GO" id="GO:0006796">
    <property type="term" value="P:phosphate-containing compound metabolic process"/>
    <property type="evidence" value="ECO:0007669"/>
    <property type="project" value="InterPro"/>
</dbReference>
<dbReference type="AlphaFoldDB" id="A0A438F8D8"/>
<name>A0A438F8D8_VITVI</name>
<evidence type="ECO:0000256" key="7">
    <source>
        <dbReference type="ARBA" id="ARBA00047820"/>
    </source>
</evidence>
<evidence type="ECO:0000313" key="9">
    <source>
        <dbReference type="EMBL" id="RVW56216.1"/>
    </source>
</evidence>
<dbReference type="PANTHER" id="PTHR10286">
    <property type="entry name" value="INORGANIC PYROPHOSPHATASE"/>
    <property type="match status" value="1"/>
</dbReference>
<organism evidence="9 10">
    <name type="scientific">Vitis vinifera</name>
    <name type="common">Grape</name>
    <dbReference type="NCBI Taxonomy" id="29760"/>
    <lineage>
        <taxon>Eukaryota</taxon>
        <taxon>Viridiplantae</taxon>
        <taxon>Streptophyta</taxon>
        <taxon>Embryophyta</taxon>
        <taxon>Tracheophyta</taxon>
        <taxon>Spermatophyta</taxon>
        <taxon>Magnoliopsida</taxon>
        <taxon>eudicotyledons</taxon>
        <taxon>Gunneridae</taxon>
        <taxon>Pentapetalae</taxon>
        <taxon>rosids</taxon>
        <taxon>Vitales</taxon>
        <taxon>Vitaceae</taxon>
        <taxon>Viteae</taxon>
        <taxon>Vitis</taxon>
    </lineage>
</organism>
<protein>
    <recommendedName>
        <fullName evidence="3">inorganic diphosphatase</fullName>
        <ecNumber evidence="3">3.6.1.1</ecNumber>
    </recommendedName>
</protein>
<reference evidence="9 10" key="1">
    <citation type="journal article" date="2018" name="PLoS Genet.">
        <title>Population sequencing reveals clonal diversity and ancestral inbreeding in the grapevine cultivar Chardonnay.</title>
        <authorList>
            <person name="Roach M.J."/>
            <person name="Johnson D.L."/>
            <person name="Bohlmann J."/>
            <person name="van Vuuren H.J."/>
            <person name="Jones S.J."/>
            <person name="Pretorius I.S."/>
            <person name="Schmidt S.A."/>
            <person name="Borneman A.R."/>
        </authorList>
    </citation>
    <scope>NUCLEOTIDE SEQUENCE [LARGE SCALE GENOMIC DNA]</scope>
    <source>
        <strain evidence="10">cv. Chardonnay</strain>
        <tissue evidence="9">Leaf</tissue>
    </source>
</reference>
<comment type="cofactor">
    <cofactor evidence="1">
        <name>Mg(2+)</name>
        <dbReference type="ChEBI" id="CHEBI:18420"/>
    </cofactor>
</comment>
<evidence type="ECO:0000256" key="6">
    <source>
        <dbReference type="ARBA" id="ARBA00022842"/>
    </source>
</evidence>
<dbReference type="GO" id="GO:0000287">
    <property type="term" value="F:magnesium ion binding"/>
    <property type="evidence" value="ECO:0007669"/>
    <property type="project" value="InterPro"/>
</dbReference>
<keyword evidence="4" id="KW-0479">Metal-binding</keyword>